<protein>
    <submittedName>
        <fullName evidence="5">C4-dicarboxylate-binding protein DctP</fullName>
    </submittedName>
</protein>
<keyword evidence="6" id="KW-1185">Reference proteome</keyword>
<evidence type="ECO:0000256" key="3">
    <source>
        <dbReference type="ARBA" id="ARBA00022729"/>
    </source>
</evidence>
<feature type="chain" id="PRO_5015717974" evidence="4">
    <location>
        <begin position="28"/>
        <end position="336"/>
    </location>
</feature>
<keyword evidence="3 4" id="KW-0732">Signal</keyword>
<evidence type="ECO:0000313" key="6">
    <source>
        <dbReference type="Proteomes" id="UP000244081"/>
    </source>
</evidence>
<evidence type="ECO:0000256" key="1">
    <source>
        <dbReference type="ARBA" id="ARBA00009023"/>
    </source>
</evidence>
<dbReference type="InterPro" id="IPR018389">
    <property type="entry name" value="DctP_fam"/>
</dbReference>
<organism evidence="5 6">
    <name type="scientific">Breoghania corrubedonensis</name>
    <dbReference type="NCBI Taxonomy" id="665038"/>
    <lineage>
        <taxon>Bacteria</taxon>
        <taxon>Pseudomonadati</taxon>
        <taxon>Pseudomonadota</taxon>
        <taxon>Alphaproteobacteria</taxon>
        <taxon>Hyphomicrobiales</taxon>
        <taxon>Stappiaceae</taxon>
        <taxon>Breoghania</taxon>
    </lineage>
</organism>
<evidence type="ECO:0000256" key="2">
    <source>
        <dbReference type="ARBA" id="ARBA00022448"/>
    </source>
</evidence>
<dbReference type="InterPro" id="IPR038404">
    <property type="entry name" value="TRAP_DctP_sf"/>
</dbReference>
<proteinExistence type="inferred from homology"/>
<keyword evidence="2" id="KW-0813">Transport</keyword>
<gene>
    <name evidence="5" type="ORF">C8N35_101381</name>
</gene>
<accession>A0A2T5VF22</accession>
<dbReference type="Proteomes" id="UP000244081">
    <property type="component" value="Unassembled WGS sequence"/>
</dbReference>
<dbReference type="Pfam" id="PF03480">
    <property type="entry name" value="DctP"/>
    <property type="match status" value="1"/>
</dbReference>
<comment type="caution">
    <text evidence="5">The sequence shown here is derived from an EMBL/GenBank/DDBJ whole genome shotgun (WGS) entry which is preliminary data.</text>
</comment>
<dbReference type="RefSeq" id="WP_107987924.1">
    <property type="nucleotide sequence ID" value="NZ_QAYG01000001.1"/>
</dbReference>
<comment type="similarity">
    <text evidence="1">Belongs to the bacterial solute-binding protein 7 family.</text>
</comment>
<feature type="signal peptide" evidence="4">
    <location>
        <begin position="1"/>
        <end position="27"/>
    </location>
</feature>
<evidence type="ECO:0000313" key="5">
    <source>
        <dbReference type="EMBL" id="PTW62340.1"/>
    </source>
</evidence>
<dbReference type="AlphaFoldDB" id="A0A2T5VF22"/>
<dbReference type="SUPFAM" id="SSF53850">
    <property type="entry name" value="Periplasmic binding protein-like II"/>
    <property type="match status" value="1"/>
</dbReference>
<sequence>MTFARLALAGATALALSLPLVATSAFAQKTTLRVTLQLPLKAHLGQNLLVFKDEVEKISGGDIAVEIYDSAQLYKDNEVPQAVGSGAIEMGVASLTRYVGDVPAVDIFYTPFTFNSEELVHKATAPGSPVRQPLDDAILKTGSRVLWWQAYGGCVLLSKGAPIATPADLKDKKVRVFGKTLGRWIKAAGGAPTLISGSEQYLAYQRGTVDIGMTGISGVKSRRLWEVMDTITATNNADIEFIVVINEKFWQGLPEQHREWIRQAALFAEKDVRDAMSEIERAAFAEATRNGMTVYNPTPEDLEAWKAAAQPVFDDYLAGSGDLGKQVYDAALALHQ</sequence>
<dbReference type="Gene3D" id="3.40.190.170">
    <property type="entry name" value="Bacterial extracellular solute-binding protein, family 7"/>
    <property type="match status" value="1"/>
</dbReference>
<dbReference type="PANTHER" id="PTHR33376:SF7">
    <property type="entry name" value="C4-DICARBOXYLATE-BINDING PROTEIN DCTB"/>
    <property type="match status" value="1"/>
</dbReference>
<reference evidence="5 6" key="1">
    <citation type="submission" date="2018-04" db="EMBL/GenBank/DDBJ databases">
        <title>Genomic Encyclopedia of Archaeal and Bacterial Type Strains, Phase II (KMG-II): from individual species to whole genera.</title>
        <authorList>
            <person name="Goeker M."/>
        </authorList>
    </citation>
    <scope>NUCLEOTIDE SEQUENCE [LARGE SCALE GENOMIC DNA]</scope>
    <source>
        <strain evidence="5 6">DSM 23382</strain>
    </source>
</reference>
<dbReference type="PANTHER" id="PTHR33376">
    <property type="match status" value="1"/>
</dbReference>
<evidence type="ECO:0000256" key="4">
    <source>
        <dbReference type="SAM" id="SignalP"/>
    </source>
</evidence>
<dbReference type="OrthoDB" id="8673861at2"/>
<dbReference type="EMBL" id="QAYG01000001">
    <property type="protein sequence ID" value="PTW62340.1"/>
    <property type="molecule type" value="Genomic_DNA"/>
</dbReference>
<dbReference type="CDD" id="cd13680">
    <property type="entry name" value="PBP2_TRAP_SBP_like_4"/>
    <property type="match status" value="1"/>
</dbReference>
<dbReference type="NCBIfam" id="NF037995">
    <property type="entry name" value="TRAP_S1"/>
    <property type="match status" value="1"/>
</dbReference>
<name>A0A2T5VF22_9HYPH</name>
<dbReference type="GO" id="GO:0055085">
    <property type="term" value="P:transmembrane transport"/>
    <property type="evidence" value="ECO:0007669"/>
    <property type="project" value="InterPro"/>
</dbReference>